<evidence type="ECO:0000313" key="2">
    <source>
        <dbReference type="EMBL" id="MBB4084294.1"/>
    </source>
</evidence>
<keyword evidence="1" id="KW-0175">Coiled coil</keyword>
<proteinExistence type="predicted"/>
<evidence type="ECO:0000313" key="3">
    <source>
        <dbReference type="Proteomes" id="UP000529946"/>
    </source>
</evidence>
<protein>
    <recommendedName>
        <fullName evidence="4">Cell envelope biogenesis protein TolA</fullName>
    </recommendedName>
</protein>
<dbReference type="EMBL" id="JACIDM010000003">
    <property type="protein sequence ID" value="MBB4084294.1"/>
    <property type="molecule type" value="Genomic_DNA"/>
</dbReference>
<keyword evidence="3" id="KW-1185">Reference proteome</keyword>
<comment type="caution">
    <text evidence="2">The sequence shown here is derived from an EMBL/GenBank/DDBJ whole genome shotgun (WGS) entry which is preliminary data.</text>
</comment>
<name>A0A7W6JFR1_9CAUL</name>
<organism evidence="2 3">
    <name type="scientific">Brevundimonas lenta</name>
    <dbReference type="NCBI Taxonomy" id="424796"/>
    <lineage>
        <taxon>Bacteria</taxon>
        <taxon>Pseudomonadati</taxon>
        <taxon>Pseudomonadota</taxon>
        <taxon>Alphaproteobacteria</taxon>
        <taxon>Caulobacterales</taxon>
        <taxon>Caulobacteraceae</taxon>
        <taxon>Brevundimonas</taxon>
    </lineage>
</organism>
<feature type="coiled-coil region" evidence="1">
    <location>
        <begin position="87"/>
        <end position="150"/>
    </location>
</feature>
<gene>
    <name evidence="2" type="ORF">GGR12_003182</name>
</gene>
<sequence>MAPRLKVFTWSDGFHAFTVAAGSRPKALAAWGIKRDIFTDGLAHELEEGPDYDAALADPGQVIERGVAIDIDKVSRRPSPKKKAGPSHAAREKVRALEAELHDLDQTQAEARADLEAEAQRIAAELNAMTKAHDRERDRLTARLKQARAKVQDA</sequence>
<dbReference type="Proteomes" id="UP000529946">
    <property type="component" value="Unassembled WGS sequence"/>
</dbReference>
<accession>A0A7W6JFR1</accession>
<reference evidence="2 3" key="1">
    <citation type="submission" date="2020-08" db="EMBL/GenBank/DDBJ databases">
        <title>Genomic Encyclopedia of Type Strains, Phase IV (KMG-IV): sequencing the most valuable type-strain genomes for metagenomic binning, comparative biology and taxonomic classification.</title>
        <authorList>
            <person name="Goeker M."/>
        </authorList>
    </citation>
    <scope>NUCLEOTIDE SEQUENCE [LARGE SCALE GENOMIC DNA]</scope>
    <source>
        <strain evidence="2 3">DSM 23960</strain>
    </source>
</reference>
<dbReference type="AlphaFoldDB" id="A0A7W6JFR1"/>
<dbReference type="RefSeq" id="WP_183205610.1">
    <property type="nucleotide sequence ID" value="NZ_BAAAER010000003.1"/>
</dbReference>
<evidence type="ECO:0000256" key="1">
    <source>
        <dbReference type="SAM" id="Coils"/>
    </source>
</evidence>
<evidence type="ECO:0008006" key="4">
    <source>
        <dbReference type="Google" id="ProtNLM"/>
    </source>
</evidence>